<sequence length="429" mass="46344">MLALGVVLFFLLLMASIALHELGHLLLAKRFGVRCPQYMVGFGPTIRSWRRGETEYGIKWIPFGGYVRMIGMLPPRPQDPEGRLRRSSTGRFGQLVDSARKEALEEVGPEDGDRVFYAKKWWQKALISFAGPLMNFFLAFVLLGIALMGFGVKEPTMTVSAVAKCVVPAAQAARECRPGDPPTPAAQAGLRPGDEIVSFDGVPVTRYERFQRLVRDSAGRQVRLEVRRDGRELVLTPTLIANRVATLNGRSGTVTAGFLGIVPLQEYVRQGPFDVLALMGDMTVRTLEAFATLPQKMAGVWDASFRGAERAPDSPVGVVGASRIGGEVLAADVRAVDKVVLFLLVLGSLNFGLAAFNLIPLLPLDGGNIAGSLWEGVKRTFARLAGRPVPGPVDVAKALPLTYVVGALLLVMGLLIAYADLVNPIRLSG</sequence>
<evidence type="ECO:0000256" key="4">
    <source>
        <dbReference type="ARBA" id="ARBA00022670"/>
    </source>
</evidence>
<evidence type="ECO:0000256" key="8">
    <source>
        <dbReference type="ARBA" id="ARBA00022989"/>
    </source>
</evidence>
<keyword evidence="7" id="KW-0862">Zinc</keyword>
<dbReference type="InterPro" id="IPR008915">
    <property type="entry name" value="Peptidase_M50"/>
</dbReference>
<keyword evidence="5 11" id="KW-0812">Transmembrane</keyword>
<evidence type="ECO:0000256" key="1">
    <source>
        <dbReference type="ARBA" id="ARBA00001947"/>
    </source>
</evidence>
<dbReference type="SMART" id="SM00228">
    <property type="entry name" value="PDZ"/>
    <property type="match status" value="1"/>
</dbReference>
<dbReference type="Pfam" id="PF17820">
    <property type="entry name" value="PDZ_6"/>
    <property type="match status" value="1"/>
</dbReference>
<dbReference type="GO" id="GO:0006508">
    <property type="term" value="P:proteolysis"/>
    <property type="evidence" value="ECO:0007669"/>
    <property type="project" value="UniProtKB-KW"/>
</dbReference>
<dbReference type="PROSITE" id="PS50106">
    <property type="entry name" value="PDZ"/>
    <property type="match status" value="1"/>
</dbReference>
<evidence type="ECO:0000256" key="7">
    <source>
        <dbReference type="ARBA" id="ARBA00022833"/>
    </source>
</evidence>
<dbReference type="InterPro" id="IPR001478">
    <property type="entry name" value="PDZ"/>
</dbReference>
<dbReference type="InterPro" id="IPR036034">
    <property type="entry name" value="PDZ_sf"/>
</dbReference>
<evidence type="ECO:0000259" key="12">
    <source>
        <dbReference type="PROSITE" id="PS50106"/>
    </source>
</evidence>
<evidence type="ECO:0000256" key="10">
    <source>
        <dbReference type="ARBA" id="ARBA00023136"/>
    </source>
</evidence>
<evidence type="ECO:0000256" key="11">
    <source>
        <dbReference type="SAM" id="Phobius"/>
    </source>
</evidence>
<feature type="transmembrane region" description="Helical" evidence="11">
    <location>
        <begin position="398"/>
        <end position="419"/>
    </location>
</feature>
<feature type="transmembrane region" description="Helical" evidence="11">
    <location>
        <begin position="339"/>
        <end position="359"/>
    </location>
</feature>
<feature type="transmembrane region" description="Helical" evidence="11">
    <location>
        <begin position="125"/>
        <end position="150"/>
    </location>
</feature>
<keyword evidence="4 13" id="KW-0645">Protease</keyword>
<dbReference type="PANTHER" id="PTHR42837:SF2">
    <property type="entry name" value="MEMBRANE METALLOPROTEASE ARASP2, CHLOROPLASTIC-RELATED"/>
    <property type="match status" value="1"/>
</dbReference>
<evidence type="ECO:0000256" key="3">
    <source>
        <dbReference type="ARBA" id="ARBA00007931"/>
    </source>
</evidence>
<evidence type="ECO:0000256" key="5">
    <source>
        <dbReference type="ARBA" id="ARBA00022692"/>
    </source>
</evidence>
<dbReference type="Pfam" id="PF02163">
    <property type="entry name" value="Peptidase_M50"/>
    <property type="match status" value="1"/>
</dbReference>
<keyword evidence="8 11" id="KW-1133">Transmembrane helix</keyword>
<keyword evidence="9" id="KW-0482">Metalloprotease</keyword>
<proteinExistence type="inferred from homology"/>
<name>A0ABN3U741_9ACTN</name>
<comment type="caution">
    <text evidence="13">The sequence shown here is derived from an EMBL/GenBank/DDBJ whole genome shotgun (WGS) entry which is preliminary data.</text>
</comment>
<comment type="cofactor">
    <cofactor evidence="1">
        <name>Zn(2+)</name>
        <dbReference type="ChEBI" id="CHEBI:29105"/>
    </cofactor>
</comment>
<dbReference type="CDD" id="cd06163">
    <property type="entry name" value="S2P-M50_PDZ_RseP-like"/>
    <property type="match status" value="1"/>
</dbReference>
<accession>A0ABN3U741</accession>
<gene>
    <name evidence="13" type="ORF">GCM10010439_25520</name>
</gene>
<keyword evidence="6" id="KW-0378">Hydrolase</keyword>
<evidence type="ECO:0000313" key="13">
    <source>
        <dbReference type="EMBL" id="GAA2725486.1"/>
    </source>
</evidence>
<dbReference type="InterPro" id="IPR004387">
    <property type="entry name" value="Pept_M50_Zn"/>
</dbReference>
<evidence type="ECO:0000313" key="14">
    <source>
        <dbReference type="Proteomes" id="UP001501842"/>
    </source>
</evidence>
<dbReference type="Proteomes" id="UP001501842">
    <property type="component" value="Unassembled WGS sequence"/>
</dbReference>
<keyword evidence="10 11" id="KW-0472">Membrane</keyword>
<keyword evidence="14" id="KW-1185">Reference proteome</keyword>
<evidence type="ECO:0000256" key="6">
    <source>
        <dbReference type="ARBA" id="ARBA00022801"/>
    </source>
</evidence>
<evidence type="ECO:0000256" key="9">
    <source>
        <dbReference type="ARBA" id="ARBA00023049"/>
    </source>
</evidence>
<dbReference type="GO" id="GO:0008233">
    <property type="term" value="F:peptidase activity"/>
    <property type="evidence" value="ECO:0007669"/>
    <property type="project" value="UniProtKB-KW"/>
</dbReference>
<dbReference type="Gene3D" id="2.30.42.10">
    <property type="match status" value="1"/>
</dbReference>
<dbReference type="InterPro" id="IPR041489">
    <property type="entry name" value="PDZ_6"/>
</dbReference>
<comment type="subcellular location">
    <subcellularLocation>
        <location evidence="2">Membrane</location>
        <topology evidence="2">Multi-pass membrane protein</topology>
    </subcellularLocation>
</comment>
<dbReference type="EMBL" id="BAAATZ010000009">
    <property type="protein sequence ID" value="GAA2725486.1"/>
    <property type="molecule type" value="Genomic_DNA"/>
</dbReference>
<organism evidence="13 14">
    <name type="scientific">Actinocorallia aurantiaca</name>
    <dbReference type="NCBI Taxonomy" id="46204"/>
    <lineage>
        <taxon>Bacteria</taxon>
        <taxon>Bacillati</taxon>
        <taxon>Actinomycetota</taxon>
        <taxon>Actinomycetes</taxon>
        <taxon>Streptosporangiales</taxon>
        <taxon>Thermomonosporaceae</taxon>
        <taxon>Actinocorallia</taxon>
    </lineage>
</organism>
<dbReference type="RefSeq" id="WP_344450539.1">
    <property type="nucleotide sequence ID" value="NZ_BAAATZ010000009.1"/>
</dbReference>
<reference evidence="13 14" key="1">
    <citation type="journal article" date="2019" name="Int. J. Syst. Evol. Microbiol.">
        <title>The Global Catalogue of Microorganisms (GCM) 10K type strain sequencing project: providing services to taxonomists for standard genome sequencing and annotation.</title>
        <authorList>
            <consortium name="The Broad Institute Genomics Platform"/>
            <consortium name="The Broad Institute Genome Sequencing Center for Infectious Disease"/>
            <person name="Wu L."/>
            <person name="Ma J."/>
        </authorList>
    </citation>
    <scope>NUCLEOTIDE SEQUENCE [LARGE SCALE GENOMIC DNA]</scope>
    <source>
        <strain evidence="13 14">JCM 8201</strain>
    </source>
</reference>
<protein>
    <submittedName>
        <fullName evidence="13">Site-2 protease family protein</fullName>
    </submittedName>
</protein>
<comment type="similarity">
    <text evidence="3">Belongs to the peptidase M50B family.</text>
</comment>
<dbReference type="SUPFAM" id="SSF50156">
    <property type="entry name" value="PDZ domain-like"/>
    <property type="match status" value="1"/>
</dbReference>
<evidence type="ECO:0000256" key="2">
    <source>
        <dbReference type="ARBA" id="ARBA00004141"/>
    </source>
</evidence>
<feature type="domain" description="PDZ" evidence="12">
    <location>
        <begin position="143"/>
        <end position="235"/>
    </location>
</feature>
<dbReference type="PANTHER" id="PTHR42837">
    <property type="entry name" value="REGULATOR OF SIGMA-E PROTEASE RSEP"/>
    <property type="match status" value="1"/>
</dbReference>